<sequence>MKKLLLLIFITTLVSTGKAQTIQVKLANAVKQFEADGQMQHGIISLYVIDAKTGKPVYEHNEQIGLAAASTQKLFTSAASFDLLGSTYRYKTIVGYNGKIEDGVLTGNLHINGYGDPTFGSWRWNDTKEDVVLKKIAGALEKAAIKRISGNILLNDSAFSLQPLPGGWIWDDIGNYYGAGSWALNWHENQYDLYLKPGKKEGDITSIVKTEPPFQAAELVNQIKTGGKGSGDNGYIYLPPYSLNGFTDGSIPQGSESFAISGAVPNGPLFFLAELQEFLQQQKIAVTGNYRTYVQNASKEKWPAMQQELITLLSPPMDSINYWFLRKSINLYGEVLIKTMAREKNGVGTTDAGVELVRNFWSERGIDKGAIHMIDGSGLSPQNRVTTAAEVKVLEYAKTRPWYPAFYNALPEYNGMKMKSGSIGGARAFAGYHTAKDGKQYIFSIIVNNYDGSPVEIVKKMYGVLDVLK</sequence>
<keyword evidence="3" id="KW-0732">Signal</keyword>
<comment type="similarity">
    <text evidence="1">Belongs to the peptidase S13 family.</text>
</comment>
<dbReference type="NCBIfam" id="TIGR00666">
    <property type="entry name" value="PBP4"/>
    <property type="match status" value="1"/>
</dbReference>
<dbReference type="Gene3D" id="3.40.710.10">
    <property type="entry name" value="DD-peptidase/beta-lactamase superfamily"/>
    <property type="match status" value="2"/>
</dbReference>
<dbReference type="PANTHER" id="PTHR30023">
    <property type="entry name" value="D-ALANYL-D-ALANINE CARBOXYPEPTIDASE"/>
    <property type="match status" value="1"/>
</dbReference>
<dbReference type="GO" id="GO:0004180">
    <property type="term" value="F:carboxypeptidase activity"/>
    <property type="evidence" value="ECO:0007669"/>
    <property type="project" value="UniProtKB-KW"/>
</dbReference>
<comment type="caution">
    <text evidence="4">The sequence shown here is derived from an EMBL/GenBank/DDBJ whole genome shotgun (WGS) entry which is preliminary data.</text>
</comment>
<proteinExistence type="inferred from homology"/>
<keyword evidence="5" id="KW-1185">Reference proteome</keyword>
<evidence type="ECO:0000256" key="1">
    <source>
        <dbReference type="ARBA" id="ARBA00006096"/>
    </source>
</evidence>
<evidence type="ECO:0000313" key="5">
    <source>
        <dbReference type="Proteomes" id="UP000192277"/>
    </source>
</evidence>
<protein>
    <submittedName>
        <fullName evidence="4">D-alanyl-D-alanine carboxypeptidase/D-alanyl-D-alanine-endopeptidase</fullName>
    </submittedName>
</protein>
<feature type="signal peptide" evidence="3">
    <location>
        <begin position="1"/>
        <end position="19"/>
    </location>
</feature>
<dbReference type="InterPro" id="IPR000667">
    <property type="entry name" value="Peptidase_S13"/>
</dbReference>
<gene>
    <name evidence="4" type="ORF">A4D02_12015</name>
</gene>
<dbReference type="Proteomes" id="UP000192277">
    <property type="component" value="Unassembled WGS sequence"/>
</dbReference>
<keyword evidence="2" id="KW-0378">Hydrolase</keyword>
<keyword evidence="4" id="KW-0121">Carboxypeptidase</keyword>
<dbReference type="SUPFAM" id="SSF56601">
    <property type="entry name" value="beta-lactamase/transpeptidase-like"/>
    <property type="match status" value="1"/>
</dbReference>
<evidence type="ECO:0000313" key="4">
    <source>
        <dbReference type="EMBL" id="OQP42305.1"/>
    </source>
</evidence>
<evidence type="ECO:0000256" key="2">
    <source>
        <dbReference type="ARBA" id="ARBA00022801"/>
    </source>
</evidence>
<reference evidence="4 5" key="1">
    <citation type="submission" date="2016-04" db="EMBL/GenBank/DDBJ databases">
        <authorList>
            <person name="Chen L."/>
            <person name="Zhuang W."/>
            <person name="Wang G."/>
        </authorList>
    </citation>
    <scope>NUCLEOTIDE SEQUENCE [LARGE SCALE GENOMIC DNA]</scope>
    <source>
        <strain evidence="5">GR20</strain>
    </source>
</reference>
<dbReference type="Gene3D" id="3.50.80.20">
    <property type="entry name" value="D-Ala-D-Ala carboxypeptidase C, peptidase S13"/>
    <property type="match status" value="1"/>
</dbReference>
<accession>A0ABX3NPD2</accession>
<evidence type="ECO:0000256" key="3">
    <source>
        <dbReference type="SAM" id="SignalP"/>
    </source>
</evidence>
<name>A0ABX3NPD2_9BACT</name>
<dbReference type="PANTHER" id="PTHR30023:SF0">
    <property type="entry name" value="PENICILLIN-SENSITIVE CARBOXYPEPTIDASE A"/>
    <property type="match status" value="1"/>
</dbReference>
<organism evidence="4 5">
    <name type="scientific">Niastella koreensis</name>
    <dbReference type="NCBI Taxonomy" id="354356"/>
    <lineage>
        <taxon>Bacteria</taxon>
        <taxon>Pseudomonadati</taxon>
        <taxon>Bacteroidota</taxon>
        <taxon>Chitinophagia</taxon>
        <taxon>Chitinophagales</taxon>
        <taxon>Chitinophagaceae</taxon>
        <taxon>Niastella</taxon>
    </lineage>
</organism>
<dbReference type="Pfam" id="PF02113">
    <property type="entry name" value="Peptidase_S13"/>
    <property type="match status" value="1"/>
</dbReference>
<dbReference type="InterPro" id="IPR012338">
    <property type="entry name" value="Beta-lactam/transpept-like"/>
</dbReference>
<feature type="chain" id="PRO_5045382823" evidence="3">
    <location>
        <begin position="20"/>
        <end position="469"/>
    </location>
</feature>
<dbReference type="RefSeq" id="WP_014220586.1">
    <property type="nucleotide sequence ID" value="NZ_LWBO01000044.1"/>
</dbReference>
<dbReference type="PRINTS" id="PR00922">
    <property type="entry name" value="DADACBPTASE3"/>
</dbReference>
<keyword evidence="4" id="KW-0645">Protease</keyword>
<dbReference type="EMBL" id="LWBO01000044">
    <property type="protein sequence ID" value="OQP42305.1"/>
    <property type="molecule type" value="Genomic_DNA"/>
</dbReference>